<dbReference type="Proteomes" id="UP000287563">
    <property type="component" value="Unassembled WGS sequence"/>
</dbReference>
<protein>
    <submittedName>
        <fullName evidence="1">Uncharacterized protein</fullName>
    </submittedName>
</protein>
<evidence type="ECO:0000313" key="1">
    <source>
        <dbReference type="EMBL" id="RWX55354.1"/>
    </source>
</evidence>
<sequence length="114" mass="12847">MQVLSARPYFEHKTREANVWVGSGMFCLRTLEGNFTSEDHVLVAQITQLNGDVCHYACFEGNKVRIDEEMYSALSRVFCAGETTVIDAFFHQAVEGYWLDMSHGSYSLTQPAQG</sequence>
<keyword evidence="2" id="KW-1185">Reference proteome</keyword>
<proteinExistence type="predicted"/>
<dbReference type="AlphaFoldDB" id="A0A444JQI9"/>
<accession>A0A444JQI9</accession>
<evidence type="ECO:0000313" key="2">
    <source>
        <dbReference type="Proteomes" id="UP000287563"/>
    </source>
</evidence>
<comment type="caution">
    <text evidence="1">The sequence shown here is derived from an EMBL/GenBank/DDBJ whole genome shotgun (WGS) entry which is preliminary data.</text>
</comment>
<dbReference type="EMBL" id="RJLM01000004">
    <property type="protein sequence ID" value="RWX55354.1"/>
    <property type="molecule type" value="Genomic_DNA"/>
</dbReference>
<gene>
    <name evidence="1" type="ORF">EDI28_12375</name>
</gene>
<name>A0A444JQI9_9GAMM</name>
<organism evidence="1 2">
    <name type="scientific">Photobacterium chitinilyticum</name>
    <dbReference type="NCBI Taxonomy" id="2485123"/>
    <lineage>
        <taxon>Bacteria</taxon>
        <taxon>Pseudomonadati</taxon>
        <taxon>Pseudomonadota</taxon>
        <taxon>Gammaproteobacteria</taxon>
        <taxon>Vibrionales</taxon>
        <taxon>Vibrionaceae</taxon>
        <taxon>Photobacterium</taxon>
    </lineage>
</organism>
<reference evidence="1 2" key="1">
    <citation type="submission" date="2018-11" db="EMBL/GenBank/DDBJ databases">
        <title>Photobacterium sp. BEI247 sp. nov., a marine bacterium isolated from Yongle Blue Hole in the South China Sea.</title>
        <authorList>
            <person name="Wang X."/>
        </authorList>
    </citation>
    <scope>NUCLEOTIDE SEQUENCE [LARGE SCALE GENOMIC DNA]</scope>
    <source>
        <strain evidence="2">BEI247</strain>
    </source>
</reference>